<name>A0A9P7AFU8_9AGAM</name>
<proteinExistence type="predicted"/>
<comment type="caution">
    <text evidence="2">The sequence shown here is derived from an EMBL/GenBank/DDBJ whole genome shotgun (WGS) entry which is preliminary data.</text>
</comment>
<keyword evidence="1" id="KW-0812">Transmembrane</keyword>
<feature type="transmembrane region" description="Helical" evidence="1">
    <location>
        <begin position="47"/>
        <end position="68"/>
    </location>
</feature>
<keyword evidence="3" id="KW-1185">Reference proteome</keyword>
<dbReference type="AlphaFoldDB" id="A0A9P7AFU8"/>
<dbReference type="Proteomes" id="UP000719766">
    <property type="component" value="Unassembled WGS sequence"/>
</dbReference>
<evidence type="ECO:0000313" key="3">
    <source>
        <dbReference type="Proteomes" id="UP000719766"/>
    </source>
</evidence>
<feature type="transmembrane region" description="Helical" evidence="1">
    <location>
        <begin position="14"/>
        <end position="35"/>
    </location>
</feature>
<dbReference type="GeneID" id="64597877"/>
<accession>A0A9P7AFU8</accession>
<organism evidence="2 3">
    <name type="scientific">Suillus plorans</name>
    <dbReference type="NCBI Taxonomy" id="116603"/>
    <lineage>
        <taxon>Eukaryota</taxon>
        <taxon>Fungi</taxon>
        <taxon>Dikarya</taxon>
        <taxon>Basidiomycota</taxon>
        <taxon>Agaricomycotina</taxon>
        <taxon>Agaricomycetes</taxon>
        <taxon>Agaricomycetidae</taxon>
        <taxon>Boletales</taxon>
        <taxon>Suillineae</taxon>
        <taxon>Suillaceae</taxon>
        <taxon>Suillus</taxon>
    </lineage>
</organism>
<keyword evidence="1" id="KW-1133">Transmembrane helix</keyword>
<protein>
    <submittedName>
        <fullName evidence="2">Uncharacterized protein</fullName>
    </submittedName>
</protein>
<reference evidence="2" key="1">
    <citation type="journal article" date="2020" name="New Phytol.">
        <title>Comparative genomics reveals dynamic genome evolution in host specialist ectomycorrhizal fungi.</title>
        <authorList>
            <person name="Lofgren L.A."/>
            <person name="Nguyen N.H."/>
            <person name="Vilgalys R."/>
            <person name="Ruytinx J."/>
            <person name="Liao H.L."/>
            <person name="Branco S."/>
            <person name="Kuo A."/>
            <person name="LaButti K."/>
            <person name="Lipzen A."/>
            <person name="Andreopoulos W."/>
            <person name="Pangilinan J."/>
            <person name="Riley R."/>
            <person name="Hundley H."/>
            <person name="Na H."/>
            <person name="Barry K."/>
            <person name="Grigoriev I.V."/>
            <person name="Stajich J.E."/>
            <person name="Kennedy P.G."/>
        </authorList>
    </citation>
    <scope>NUCLEOTIDE SEQUENCE</scope>
    <source>
        <strain evidence="2">S12</strain>
    </source>
</reference>
<dbReference type="EMBL" id="JABBWE010000079">
    <property type="protein sequence ID" value="KAG1787434.1"/>
    <property type="molecule type" value="Genomic_DNA"/>
</dbReference>
<dbReference type="OrthoDB" id="2690869at2759"/>
<evidence type="ECO:0000313" key="2">
    <source>
        <dbReference type="EMBL" id="KAG1787434.1"/>
    </source>
</evidence>
<evidence type="ECO:0000256" key="1">
    <source>
        <dbReference type="SAM" id="Phobius"/>
    </source>
</evidence>
<sequence length="577" mass="65601">MKLDGLESFRLQTILRVFLVLLQISLLLFGLSLSANMWAQQTTISSVIICTTAFGILFYVGTFLVSVLHPDSPFRTPASDLLATICQKIYPGKSTSIRHTLAKSSAIRWILETSTNPEIVEAAATIVPCVQWPPNLDASAAFARLRDSFVACRNRPELYVKYGKAMAHLCIQPVKINKELLGFLWDDKFNQSRSRFIRDAFMAGCAAYKQLKSSREDNARRRKHRASARTALRTMLVHGTRNKLSRPDDEHLIWYGDLRWRHSDEREPSYEKFNWLVDYLGDAENHTDHETEGDALLALSSMRRLGSPAKRPSYINSLIRCMHSTKPPRVRHTALRAVFEAREELASMTSASMPQGVDAQLLDGLSSALMSAVRPNDYHTIHDTRPDGSFHKDRDFCYIRLIYALTEKNEWCHRLIHHGHLKWCIFLVNDICRDDYLRVGSCLLVIFERAKSLGEDLPFSPAEKRRQFPIAEAWHTAQYASRDDPYVDGIQALVMVTRLHLTALDDSVPREWFADLAAKVHRALVNLQQKQTFHVNAGIAQAEIDAAISSMKDLHTDLGHMVEEWNISQRDDEASGS</sequence>
<gene>
    <name evidence="2" type="ORF">HD556DRAFT_1409233</name>
</gene>
<keyword evidence="1" id="KW-0472">Membrane</keyword>
<dbReference type="RefSeq" id="XP_041154784.1">
    <property type="nucleotide sequence ID" value="XM_041304113.1"/>
</dbReference>